<protein>
    <submittedName>
        <fullName evidence="3">DUF5719 family protein</fullName>
    </submittedName>
</protein>
<sequence length="551" mass="54761">MRRKRLAVPAPARRTAAAVGGLLCAMAVAALVVTDDAGHVAVPPEDGVHAVPVAAAETGLVCPAPAELQQPDVGDDEFSAAPVETTTSLTAAVLTAALLHGAVLDGAVPDGADGADGAEPSVTTLDGDRSAGLTGPLEAGDLAQVRAGEADGARTVRVTPGGATYATGTVASVTTDGDLRGLVAGPCAVPAVEHWLVGGGTSVGSSGRLVLQNPGRTPATVRLEAWGAAGPVVLGSQSLVVVPPGEQVVTMLEAVAPGQSRLALHVTAEGGRVGAYVQHHRIEGLVPTGADLVVGGGAPSRATAVSGVVSTGEAVDDPHAPRLDLLTPGDTAGTARLSVLGPDGPVRLRGGEEMALEPGRLSTLPLGGLPEGAYTVVVDADVPVVAGAAVDRKGAAAARAVIDDDPYDRAWLAGQAVPTAGLVADGAVAVPEHVSYGVTLSGVPDERDPEQIQDVEGSTEVALRGVGPDGDEAWTRTVDVPTGETVELDPAELSELGDAVAVVAEQSADEPGVVWSVSIAETDDTSLFSVLAPTAPLAAGGDVRVRRVDAG</sequence>
<feature type="signal peptide" evidence="2">
    <location>
        <begin position="1"/>
        <end position="29"/>
    </location>
</feature>
<dbReference type="RefSeq" id="WP_253872170.1">
    <property type="nucleotide sequence ID" value="NZ_BAABHM010000002.1"/>
</dbReference>
<comment type="caution">
    <text evidence="3">The sequence shown here is derived from an EMBL/GenBank/DDBJ whole genome shotgun (WGS) entry which is preliminary data.</text>
</comment>
<accession>A0ABP8WB46</accession>
<evidence type="ECO:0000256" key="1">
    <source>
        <dbReference type="SAM" id="MobiDB-lite"/>
    </source>
</evidence>
<dbReference type="EMBL" id="BAABHM010000002">
    <property type="protein sequence ID" value="GAA4686048.1"/>
    <property type="molecule type" value="Genomic_DNA"/>
</dbReference>
<dbReference type="Proteomes" id="UP001500843">
    <property type="component" value="Unassembled WGS sequence"/>
</dbReference>
<keyword evidence="4" id="KW-1185">Reference proteome</keyword>
<evidence type="ECO:0000313" key="3">
    <source>
        <dbReference type="EMBL" id="GAA4686048.1"/>
    </source>
</evidence>
<keyword evidence="2" id="KW-0732">Signal</keyword>
<evidence type="ECO:0000256" key="2">
    <source>
        <dbReference type="SAM" id="SignalP"/>
    </source>
</evidence>
<gene>
    <name evidence="3" type="ORF">GCM10023198_00240</name>
</gene>
<name>A0ABP8WB46_9MICO</name>
<dbReference type="Pfam" id="PF18986">
    <property type="entry name" value="DUF5719"/>
    <property type="match status" value="1"/>
</dbReference>
<reference evidence="4" key="1">
    <citation type="journal article" date="2019" name="Int. J. Syst. Evol. Microbiol.">
        <title>The Global Catalogue of Microorganisms (GCM) 10K type strain sequencing project: providing services to taxonomists for standard genome sequencing and annotation.</title>
        <authorList>
            <consortium name="The Broad Institute Genomics Platform"/>
            <consortium name="The Broad Institute Genome Sequencing Center for Infectious Disease"/>
            <person name="Wu L."/>
            <person name="Ma J."/>
        </authorList>
    </citation>
    <scope>NUCLEOTIDE SEQUENCE [LARGE SCALE GENOMIC DNA]</scope>
    <source>
        <strain evidence="4">JCM 17975</strain>
    </source>
</reference>
<proteinExistence type="predicted"/>
<feature type="chain" id="PRO_5046887095" evidence="2">
    <location>
        <begin position="30"/>
        <end position="551"/>
    </location>
</feature>
<dbReference type="InterPro" id="IPR043777">
    <property type="entry name" value="DUF5719"/>
</dbReference>
<evidence type="ECO:0000313" key="4">
    <source>
        <dbReference type="Proteomes" id="UP001500843"/>
    </source>
</evidence>
<feature type="region of interest" description="Disordered" evidence="1">
    <location>
        <begin position="110"/>
        <end position="136"/>
    </location>
</feature>
<organism evidence="3 4">
    <name type="scientific">Promicromonospora umidemergens</name>
    <dbReference type="NCBI Taxonomy" id="629679"/>
    <lineage>
        <taxon>Bacteria</taxon>
        <taxon>Bacillati</taxon>
        <taxon>Actinomycetota</taxon>
        <taxon>Actinomycetes</taxon>
        <taxon>Micrococcales</taxon>
        <taxon>Promicromonosporaceae</taxon>
        <taxon>Promicromonospora</taxon>
    </lineage>
</organism>